<name>A0A668TN21_OREAU</name>
<keyword evidence="2" id="KW-1185">Reference proteome</keyword>
<dbReference type="Proteomes" id="UP000472276">
    <property type="component" value="Unassembled WGS sequence"/>
</dbReference>
<evidence type="ECO:0000313" key="1">
    <source>
        <dbReference type="Ensembl" id="ENSOABP00000027661.1"/>
    </source>
</evidence>
<protein>
    <submittedName>
        <fullName evidence="1">Uncharacterized protein</fullName>
    </submittedName>
</protein>
<dbReference type="AlphaFoldDB" id="A0A668TN21"/>
<accession>A0A668TN21</accession>
<dbReference type="Ensembl" id="ENSOABT00000028441.2">
    <property type="protein sequence ID" value="ENSOABP00000027661.1"/>
    <property type="gene ID" value="ENSOABG00000013011.2"/>
</dbReference>
<sequence length="63" mass="7024">LLLDIDHRGCVPPGCASATLVTLDNLNPITVSFKCLPYQLLMLHYMSITVSMGNWSLRNSYLI</sequence>
<proteinExistence type="predicted"/>
<evidence type="ECO:0000313" key="2">
    <source>
        <dbReference type="Proteomes" id="UP000472276"/>
    </source>
</evidence>
<dbReference type="OMA" id="HYMSITV"/>
<organism evidence="1 2">
    <name type="scientific">Oreochromis aureus</name>
    <name type="common">Israeli tilapia</name>
    <name type="synonym">Chromis aureus</name>
    <dbReference type="NCBI Taxonomy" id="47969"/>
    <lineage>
        <taxon>Eukaryota</taxon>
        <taxon>Metazoa</taxon>
        <taxon>Chordata</taxon>
        <taxon>Craniata</taxon>
        <taxon>Vertebrata</taxon>
        <taxon>Euteleostomi</taxon>
        <taxon>Actinopterygii</taxon>
        <taxon>Neopterygii</taxon>
        <taxon>Teleostei</taxon>
        <taxon>Neoteleostei</taxon>
        <taxon>Acanthomorphata</taxon>
        <taxon>Ovalentaria</taxon>
        <taxon>Cichlomorphae</taxon>
        <taxon>Cichliformes</taxon>
        <taxon>Cichlidae</taxon>
        <taxon>African cichlids</taxon>
        <taxon>Pseudocrenilabrinae</taxon>
        <taxon>Oreochromini</taxon>
        <taxon>Oreochromis</taxon>
    </lineage>
</organism>
<reference evidence="1" key="1">
    <citation type="submission" date="2025-08" db="UniProtKB">
        <authorList>
            <consortium name="Ensembl"/>
        </authorList>
    </citation>
    <scope>IDENTIFICATION</scope>
</reference>
<reference evidence="1" key="2">
    <citation type="submission" date="2025-09" db="UniProtKB">
        <authorList>
            <consortium name="Ensembl"/>
        </authorList>
    </citation>
    <scope>IDENTIFICATION</scope>
</reference>